<name>A0A2A6D8R9_SALER</name>
<comment type="caution">
    <text evidence="2">The sequence shown here is derived from an EMBL/GenBank/DDBJ whole genome shotgun (WGS) entry which is preliminary data.</text>
</comment>
<dbReference type="EMBL" id="NPLM01000006">
    <property type="protein sequence ID" value="PDN83796.1"/>
    <property type="molecule type" value="Genomic_DNA"/>
</dbReference>
<sequence length="61" mass="7047">MSRSERGVKAESLIETIFSCHNRVRHSLKVRDTLPQVSGWKRHKYGLNGYAIAICDGYYTF</sequence>
<proteinExistence type="predicted"/>
<accession>A0A2A6D8R9</accession>
<organism evidence="2">
    <name type="scientific">Salmonella enterica</name>
    <name type="common">Salmonella choleraesuis</name>
    <dbReference type="NCBI Taxonomy" id="28901"/>
    <lineage>
        <taxon>Bacteria</taxon>
        <taxon>Pseudomonadati</taxon>
        <taxon>Pseudomonadota</taxon>
        <taxon>Gammaproteobacteria</taxon>
        <taxon>Enterobacterales</taxon>
        <taxon>Enterobacteriaceae</taxon>
        <taxon>Salmonella</taxon>
    </lineage>
</organism>
<gene>
    <name evidence="1" type="ORF">ATQ15_01565</name>
    <name evidence="2" type="ORF">CIC26_16205</name>
</gene>
<protein>
    <submittedName>
        <fullName evidence="2">Uncharacterized protein</fullName>
    </submittedName>
</protein>
<reference evidence="2" key="1">
    <citation type="submission" date="2017-08" db="EMBL/GenBank/DDBJ databases">
        <title>Whole genome sequencing of Salmonella enterica.</title>
        <authorList>
            <person name="Bell R."/>
            <person name="Levy K."/>
        </authorList>
    </citation>
    <scope>NUCLEOTIDE SEQUENCE [LARGE SCALE GENOMIC DNA]</scope>
    <source>
        <strain evidence="2">CFSAN060805</strain>
    </source>
</reference>
<reference evidence="1" key="2">
    <citation type="submission" date="2018-07" db="EMBL/GenBank/DDBJ databases">
        <authorList>
            <consortium name="GenomeTrakr network: Whole genome sequencing for foodborne pathogen traceback"/>
        </authorList>
    </citation>
    <scope>NUCLEOTIDE SEQUENCE [LARGE SCALE GENOMIC DNA]</scope>
    <source>
        <strain evidence="1">CFSAN034452</strain>
    </source>
</reference>
<dbReference type="EMBL" id="RSTW01000001">
    <property type="protein sequence ID" value="MIT42272.1"/>
    <property type="molecule type" value="Genomic_DNA"/>
</dbReference>
<dbReference type="Proteomes" id="UP000885418">
    <property type="component" value="Unassembled WGS sequence"/>
</dbReference>
<evidence type="ECO:0000313" key="2">
    <source>
        <dbReference type="EMBL" id="PDN83796.1"/>
    </source>
</evidence>
<dbReference type="Proteomes" id="UP000873581">
    <property type="component" value="Unassembled WGS sequence"/>
</dbReference>
<dbReference type="AlphaFoldDB" id="A0A2A6D8R9"/>
<evidence type="ECO:0000313" key="1">
    <source>
        <dbReference type="EMBL" id="MIT42272.1"/>
    </source>
</evidence>